<comment type="similarity">
    <text evidence="1">Belongs to the TRAFAC class TrmE-Era-EngA-EngB-Septin-like GTPase superfamily. Septin GTPase family.</text>
</comment>
<dbReference type="Gene3D" id="3.40.50.300">
    <property type="entry name" value="P-loop containing nucleotide triphosphate hydrolases"/>
    <property type="match status" value="1"/>
</dbReference>
<dbReference type="Pfam" id="PF00735">
    <property type="entry name" value="Septin"/>
    <property type="match status" value="1"/>
</dbReference>
<dbReference type="SUPFAM" id="SSF52540">
    <property type="entry name" value="P-loop containing nucleoside triphosphate hydrolases"/>
    <property type="match status" value="1"/>
</dbReference>
<feature type="region of interest" description="Disordered" evidence="2">
    <location>
        <begin position="82"/>
        <end position="152"/>
    </location>
</feature>
<protein>
    <recommendedName>
        <fullName evidence="3">Septin-type G domain-containing protein</fullName>
    </recommendedName>
</protein>
<evidence type="ECO:0000313" key="4">
    <source>
        <dbReference type="EMBL" id="TFB01601.1"/>
    </source>
</evidence>
<reference evidence="4 5" key="1">
    <citation type="submission" date="2018-01" db="EMBL/GenBank/DDBJ databases">
        <title>Genome characterization of the sugarcane-associated fungus Trichoderma ghanense CCMA-1212 and their application in lignocelulose bioconversion.</title>
        <authorList>
            <person name="Steindorff A.S."/>
            <person name="Mendes T.D."/>
            <person name="Vilela E.S.D."/>
            <person name="Rodrigues D.S."/>
            <person name="Formighieri E.F."/>
            <person name="Melo I.S."/>
            <person name="Favaro L.C.L."/>
        </authorList>
    </citation>
    <scope>NUCLEOTIDE SEQUENCE [LARGE SCALE GENOMIC DNA]</scope>
    <source>
        <strain evidence="4 5">CCMA-1212</strain>
    </source>
</reference>
<dbReference type="InterPro" id="IPR030379">
    <property type="entry name" value="G_SEPTIN_dom"/>
</dbReference>
<feature type="compositionally biased region" description="Polar residues" evidence="2">
    <location>
        <begin position="130"/>
        <end position="144"/>
    </location>
</feature>
<feature type="region of interest" description="Disordered" evidence="2">
    <location>
        <begin position="563"/>
        <end position="583"/>
    </location>
</feature>
<dbReference type="PROSITE" id="PS51719">
    <property type="entry name" value="G_SEPTIN"/>
    <property type="match status" value="1"/>
</dbReference>
<keyword evidence="1" id="KW-0547">Nucleotide-binding</keyword>
<keyword evidence="1" id="KW-0342">GTP-binding</keyword>
<dbReference type="PANTHER" id="PTHR18884">
    <property type="entry name" value="SEPTIN"/>
    <property type="match status" value="1"/>
</dbReference>
<dbReference type="Proteomes" id="UP001642720">
    <property type="component" value="Unassembled WGS sequence"/>
</dbReference>
<accession>A0ABY2H1E0</accession>
<name>A0ABY2H1E0_9HYPO</name>
<evidence type="ECO:0000256" key="2">
    <source>
        <dbReference type="SAM" id="MobiDB-lite"/>
    </source>
</evidence>
<comment type="caution">
    <text evidence="4">The sequence shown here is derived from an EMBL/GenBank/DDBJ whole genome shotgun (WGS) entry which is preliminary data.</text>
</comment>
<keyword evidence="5" id="KW-1185">Reference proteome</keyword>
<sequence>MENLLVPRICPAFIPCWTLAHSMRPVPTGGGASAHHGRPDSLTPNATMPAMTYFVGTEESISDLGDMNMSFQAQRFPYKNEHEASLRAGRSSHRSTMSSATSISWPSPSLSSQPGGETPHDLSRPMTPVNLGTSGPESVISSTDSPMSSPVASMSASRISSSLSLIGPHQGGIGLYPNAADDAAESHTPQLIMPSLTVPRRRPFSDTGKSLGKLKILVTGAEGIGKSTLITAIAQSSEHIVHVDPVTNQNKGQVSEVYASTRPYPWWRAELDPSLAPRRRSSAALDEMLDRNLCFVDCPPQRDSDGTHPAVRYIESQLFPLLHRPISDGDLWNLLSNGTEPIVDAVLYLLPHTGPEPADIETIRILQNTTNVIPLLARADEIDSREALASKQNIDDRLRDKDVAYFSFSAPGVPSKASDVYAVSSISDSDDDVMDASVLMNSEYVRPLVSTDLKKLVEQLMSPDGSARLRHSASLKCVRWRRQKAISSSSQSALICRQPMEMYSFSTPSWGRPSFLPEQYHRPLEMASWAESLRLSLEAERLGETPMQLFGPSIAMNMPLARVNQKSKRQKNKKPKREEAVSHHQDPLGLLGLAGQIRCNSRLTLELVSSIGVIGYFTSWLVRPDGLVAR</sequence>
<evidence type="ECO:0000256" key="1">
    <source>
        <dbReference type="RuleBase" id="RU004560"/>
    </source>
</evidence>
<gene>
    <name evidence="4" type="ORF">CCMA1212_006147</name>
</gene>
<proteinExistence type="inferred from homology"/>
<dbReference type="EMBL" id="PPTA01000008">
    <property type="protein sequence ID" value="TFB01601.1"/>
    <property type="molecule type" value="Genomic_DNA"/>
</dbReference>
<dbReference type="InterPro" id="IPR027417">
    <property type="entry name" value="P-loop_NTPase"/>
</dbReference>
<organism evidence="4 5">
    <name type="scientific">Trichoderma ghanense</name>
    <dbReference type="NCBI Taxonomy" id="65468"/>
    <lineage>
        <taxon>Eukaryota</taxon>
        <taxon>Fungi</taxon>
        <taxon>Dikarya</taxon>
        <taxon>Ascomycota</taxon>
        <taxon>Pezizomycotina</taxon>
        <taxon>Sordariomycetes</taxon>
        <taxon>Hypocreomycetidae</taxon>
        <taxon>Hypocreales</taxon>
        <taxon>Hypocreaceae</taxon>
        <taxon>Trichoderma</taxon>
    </lineage>
</organism>
<evidence type="ECO:0000313" key="5">
    <source>
        <dbReference type="Proteomes" id="UP001642720"/>
    </source>
</evidence>
<feature type="compositionally biased region" description="Low complexity" evidence="2">
    <location>
        <begin position="94"/>
        <end position="112"/>
    </location>
</feature>
<evidence type="ECO:0000259" key="3">
    <source>
        <dbReference type="PROSITE" id="PS51719"/>
    </source>
</evidence>
<dbReference type="GeneID" id="300577836"/>
<feature type="domain" description="Septin-type G" evidence="3">
    <location>
        <begin position="210"/>
        <end position="487"/>
    </location>
</feature>
<feature type="compositionally biased region" description="Basic residues" evidence="2">
    <location>
        <begin position="565"/>
        <end position="575"/>
    </location>
</feature>
<dbReference type="RefSeq" id="XP_073557802.1">
    <property type="nucleotide sequence ID" value="XM_073703386.1"/>
</dbReference>